<evidence type="ECO:0000313" key="2">
    <source>
        <dbReference type="EMBL" id="OGH69518.1"/>
    </source>
</evidence>
<dbReference type="STRING" id="1798683.A3C90_00160"/>
<dbReference type="Gene3D" id="1.20.120.1760">
    <property type="match status" value="1"/>
</dbReference>
<protein>
    <recommendedName>
        <fullName evidence="4">CDP-alcohol phosphatidyltransferase</fullName>
    </recommendedName>
</protein>
<dbReference type="EMBL" id="MFQE01000077">
    <property type="protein sequence ID" value="OGH69518.1"/>
    <property type="molecule type" value="Genomic_DNA"/>
</dbReference>
<proteinExistence type="predicted"/>
<evidence type="ECO:0000256" key="1">
    <source>
        <dbReference type="SAM" id="Phobius"/>
    </source>
</evidence>
<sequence length="265" mass="29859">MKYTYQYIVQNRYDRNANAARKIGDKYVLMTVISKAFSPIPDYVFLNLGLHPDTVTLASMLCICLSALSFVLGGAFFGIIFLLCFVLLDSVDGDMARCIGPTKYGGIFDSFGADLFYSIIPVSVGYFLFTHAIVLPIANSAQILLLSAFVSVSFILYRLINAKVLNFRKNLKDDSGNHSRIAKETLPSKGLVRLIELYRHVVIRGNFFAEPGMIFWFTLLILLRAHSILAWYLAALLAYNAGYLITNFVGTYVFFKNFDQKTEIR</sequence>
<dbReference type="GO" id="GO:0016020">
    <property type="term" value="C:membrane"/>
    <property type="evidence" value="ECO:0007669"/>
    <property type="project" value="InterPro"/>
</dbReference>
<feature type="transmembrane region" description="Helical" evidence="1">
    <location>
        <begin position="201"/>
        <end position="223"/>
    </location>
</feature>
<dbReference type="AlphaFoldDB" id="A0A1F6MD99"/>
<keyword evidence="1" id="KW-1133">Transmembrane helix</keyword>
<evidence type="ECO:0000313" key="3">
    <source>
        <dbReference type="Proteomes" id="UP000177457"/>
    </source>
</evidence>
<dbReference type="InterPro" id="IPR000462">
    <property type="entry name" value="CDP-OH_P_trans"/>
</dbReference>
<dbReference type="Proteomes" id="UP000177457">
    <property type="component" value="Unassembled WGS sequence"/>
</dbReference>
<evidence type="ECO:0008006" key="4">
    <source>
        <dbReference type="Google" id="ProtNLM"/>
    </source>
</evidence>
<reference evidence="2 3" key="1">
    <citation type="journal article" date="2016" name="Nat. Commun.">
        <title>Thousands of microbial genomes shed light on interconnected biogeochemical processes in an aquifer system.</title>
        <authorList>
            <person name="Anantharaman K."/>
            <person name="Brown C.T."/>
            <person name="Hug L.A."/>
            <person name="Sharon I."/>
            <person name="Castelle C.J."/>
            <person name="Probst A.J."/>
            <person name="Thomas B.C."/>
            <person name="Singh A."/>
            <person name="Wilkins M.J."/>
            <person name="Karaoz U."/>
            <person name="Brodie E.L."/>
            <person name="Williams K.H."/>
            <person name="Hubbard S.S."/>
            <person name="Banfield J.F."/>
        </authorList>
    </citation>
    <scope>NUCLEOTIDE SEQUENCE [LARGE SCALE GENOMIC DNA]</scope>
</reference>
<name>A0A1F6MD99_9BACT</name>
<feature type="transmembrane region" description="Helical" evidence="1">
    <location>
        <begin position="229"/>
        <end position="255"/>
    </location>
</feature>
<comment type="caution">
    <text evidence="2">The sequence shown here is derived from an EMBL/GenBank/DDBJ whole genome shotgun (WGS) entry which is preliminary data.</text>
</comment>
<dbReference type="GO" id="GO:0016780">
    <property type="term" value="F:phosphotransferase activity, for other substituted phosphate groups"/>
    <property type="evidence" value="ECO:0007669"/>
    <property type="project" value="InterPro"/>
</dbReference>
<dbReference type="GO" id="GO:0008654">
    <property type="term" value="P:phospholipid biosynthetic process"/>
    <property type="evidence" value="ECO:0007669"/>
    <property type="project" value="InterPro"/>
</dbReference>
<organism evidence="2 3">
    <name type="scientific">Candidatus Magasanikbacteria bacterium RIFCSPHIGHO2_02_FULL_51_14</name>
    <dbReference type="NCBI Taxonomy" id="1798683"/>
    <lineage>
        <taxon>Bacteria</taxon>
        <taxon>Candidatus Magasanikiibacteriota</taxon>
    </lineage>
</organism>
<feature type="transmembrane region" description="Helical" evidence="1">
    <location>
        <begin position="141"/>
        <end position="160"/>
    </location>
</feature>
<feature type="transmembrane region" description="Helical" evidence="1">
    <location>
        <begin position="55"/>
        <end position="88"/>
    </location>
</feature>
<keyword evidence="1" id="KW-0812">Transmembrane</keyword>
<accession>A0A1F6MD99</accession>
<keyword evidence="1" id="KW-0472">Membrane</keyword>
<gene>
    <name evidence="2" type="ORF">A3C90_00160</name>
</gene>
<dbReference type="InterPro" id="IPR043130">
    <property type="entry name" value="CDP-OH_PTrfase_TM_dom"/>
</dbReference>
<feature type="transmembrane region" description="Helical" evidence="1">
    <location>
        <begin position="115"/>
        <end position="135"/>
    </location>
</feature>
<dbReference type="Pfam" id="PF01066">
    <property type="entry name" value="CDP-OH_P_transf"/>
    <property type="match status" value="1"/>
</dbReference>